<keyword evidence="4" id="KW-0560">Oxidoreductase</keyword>
<gene>
    <name evidence="4" type="ORF">BXY39_3877</name>
</gene>
<feature type="chain" id="PRO_5018082284" evidence="2">
    <location>
        <begin position="33"/>
        <end position="199"/>
    </location>
</feature>
<dbReference type="GO" id="GO:0051920">
    <property type="term" value="F:peroxiredoxin activity"/>
    <property type="evidence" value="ECO:0007669"/>
    <property type="project" value="InterPro"/>
</dbReference>
<dbReference type="SUPFAM" id="SSF69118">
    <property type="entry name" value="AhpD-like"/>
    <property type="match status" value="1"/>
</dbReference>
<feature type="region of interest" description="Disordered" evidence="1">
    <location>
        <begin position="164"/>
        <end position="199"/>
    </location>
</feature>
<dbReference type="InterPro" id="IPR029032">
    <property type="entry name" value="AhpD-like"/>
</dbReference>
<dbReference type="Gene3D" id="1.20.1290.10">
    <property type="entry name" value="AhpD-like"/>
    <property type="match status" value="1"/>
</dbReference>
<dbReference type="RefSeq" id="WP_211332355.1">
    <property type="nucleotide sequence ID" value="NZ_REFR01000017.1"/>
</dbReference>
<keyword evidence="4" id="KW-0575">Peroxidase</keyword>
<dbReference type="Proteomes" id="UP000271227">
    <property type="component" value="Unassembled WGS sequence"/>
</dbReference>
<evidence type="ECO:0000313" key="5">
    <source>
        <dbReference type="Proteomes" id="UP000271227"/>
    </source>
</evidence>
<evidence type="ECO:0000256" key="2">
    <source>
        <dbReference type="SAM" id="SignalP"/>
    </source>
</evidence>
<dbReference type="EMBL" id="REFR01000017">
    <property type="protein sequence ID" value="RMB00689.1"/>
    <property type="molecule type" value="Genomic_DNA"/>
</dbReference>
<protein>
    <submittedName>
        <fullName evidence="4">Alkylhydroperoxidase/carboxymuconolactone decarboxylase family protein YurZ</fullName>
    </submittedName>
</protein>
<dbReference type="InterPro" id="IPR052512">
    <property type="entry name" value="4CMD/NDH-1_regulator"/>
</dbReference>
<proteinExistence type="predicted"/>
<sequence length="199" mass="21418">MIRMARMAVTARAAIFSALLSGFFSGPLQAPAAEPSMKEQCDMAEGRYERGLARLDRITRGAGQAVVDRLTRTSPDLARYVVEYPYGDVFCRSGLSDRQRQLATVAALAALGYARPELQVHIHGALNVGVTRQEIVETMILMSVYAGFPASIHGIRAAETVFAERDAASTPDAHTPDAHTPDTDTPDTDPSDTGTPTPE</sequence>
<dbReference type="Pfam" id="PF02627">
    <property type="entry name" value="CMD"/>
    <property type="match status" value="1"/>
</dbReference>
<keyword evidence="5" id="KW-1185">Reference proteome</keyword>
<evidence type="ECO:0000259" key="3">
    <source>
        <dbReference type="Pfam" id="PF02627"/>
    </source>
</evidence>
<evidence type="ECO:0000313" key="4">
    <source>
        <dbReference type="EMBL" id="RMB00689.1"/>
    </source>
</evidence>
<dbReference type="PANTHER" id="PTHR33570">
    <property type="entry name" value="4-CARBOXYMUCONOLACTONE DECARBOXYLASE FAMILY PROTEIN"/>
    <property type="match status" value="1"/>
</dbReference>
<accession>A0A3M0C0G3</accession>
<dbReference type="InterPro" id="IPR003779">
    <property type="entry name" value="CMD-like"/>
</dbReference>
<keyword evidence="2" id="KW-0732">Signal</keyword>
<feature type="domain" description="Carboxymuconolactone decarboxylase-like" evidence="3">
    <location>
        <begin position="75"/>
        <end position="159"/>
    </location>
</feature>
<dbReference type="AlphaFoldDB" id="A0A3M0C0G3"/>
<feature type="signal peptide" evidence="2">
    <location>
        <begin position="1"/>
        <end position="32"/>
    </location>
</feature>
<reference evidence="4 5" key="1">
    <citation type="submission" date="2018-10" db="EMBL/GenBank/DDBJ databases">
        <title>Genomic Encyclopedia of Archaeal and Bacterial Type Strains, Phase II (KMG-II): from individual species to whole genera.</title>
        <authorList>
            <person name="Goeker M."/>
        </authorList>
    </citation>
    <scope>NUCLEOTIDE SEQUENCE [LARGE SCALE GENOMIC DNA]</scope>
    <source>
        <strain evidence="4 5">DSM 25217</strain>
    </source>
</reference>
<name>A0A3M0C0G3_9PROT</name>
<evidence type="ECO:0000256" key="1">
    <source>
        <dbReference type="SAM" id="MobiDB-lite"/>
    </source>
</evidence>
<dbReference type="PANTHER" id="PTHR33570:SF10">
    <property type="entry name" value="GAMMA-CARBOXYMUCONOLACTONE DECARBOXYLASE"/>
    <property type="match status" value="1"/>
</dbReference>
<dbReference type="InParanoid" id="A0A3M0C0G3"/>
<comment type="caution">
    <text evidence="4">The sequence shown here is derived from an EMBL/GenBank/DDBJ whole genome shotgun (WGS) entry which is preliminary data.</text>
</comment>
<organism evidence="4 5">
    <name type="scientific">Eilatimonas milleporae</name>
    <dbReference type="NCBI Taxonomy" id="911205"/>
    <lineage>
        <taxon>Bacteria</taxon>
        <taxon>Pseudomonadati</taxon>
        <taxon>Pseudomonadota</taxon>
        <taxon>Alphaproteobacteria</taxon>
        <taxon>Kordiimonadales</taxon>
        <taxon>Kordiimonadaceae</taxon>
        <taxon>Eilatimonas</taxon>
    </lineage>
</organism>